<dbReference type="Proteomes" id="UP000305282">
    <property type="component" value="Unassembled WGS sequence"/>
</dbReference>
<reference evidence="1 2" key="1">
    <citation type="submission" date="2019-04" db="EMBL/GenBank/DDBJ databases">
        <title>Draft genome sequences for three unisolated Alnus-infective Frankia Sp+ strains, AgTrS, AiOr and AvVan, the first sequenced Frankia strains able to sporulate in-planta.</title>
        <authorList>
            <person name="Bethencourt L."/>
            <person name="Vautrin F."/>
            <person name="Taib N."/>
            <person name="Dubost A."/>
            <person name="Castro-Garcia L."/>
            <person name="Imbaud O."/>
            <person name="Abrouk D."/>
            <person name="Fournier P."/>
            <person name="Briolay J."/>
            <person name="Nguyen A."/>
            <person name="Normand P."/>
            <person name="Fernandez M.P."/>
            <person name="Brochier-Armanet C."/>
            <person name="Herrera-Belaroussi A."/>
        </authorList>
    </citation>
    <scope>NUCLEOTIDE SEQUENCE [LARGE SCALE GENOMIC DNA]</scope>
    <source>
        <strain evidence="1 2">AvVan</strain>
    </source>
</reference>
<evidence type="ECO:0000313" key="2">
    <source>
        <dbReference type="Proteomes" id="UP000305282"/>
    </source>
</evidence>
<organism evidence="1 2">
    <name type="scientific">Candidatus Frankia alpina</name>
    <dbReference type="NCBI Taxonomy" id="2699483"/>
    <lineage>
        <taxon>Bacteria</taxon>
        <taxon>Bacillati</taxon>
        <taxon>Actinomycetota</taxon>
        <taxon>Actinomycetes</taxon>
        <taxon>Frankiales</taxon>
        <taxon>Frankiaceae</taxon>
        <taxon>Frankia</taxon>
    </lineage>
</organism>
<gene>
    <name evidence="1" type="ORF">E7Y31_05755</name>
</gene>
<accession>A0A4S5ES85</accession>
<keyword evidence="2" id="KW-1185">Reference proteome</keyword>
<name>A0A4S5ES85_9ACTN</name>
<protein>
    <submittedName>
        <fullName evidence="1">Uncharacterized protein</fullName>
    </submittedName>
</protein>
<dbReference type="AlphaFoldDB" id="A0A4S5ES85"/>
<comment type="caution">
    <text evidence="1">The sequence shown here is derived from an EMBL/GenBank/DDBJ whole genome shotgun (WGS) entry which is preliminary data.</text>
</comment>
<feature type="non-terminal residue" evidence="1">
    <location>
        <position position="138"/>
    </location>
</feature>
<dbReference type="EMBL" id="SSXH01000086">
    <property type="protein sequence ID" value="THJ75375.1"/>
    <property type="molecule type" value="Genomic_DNA"/>
</dbReference>
<proteinExistence type="predicted"/>
<evidence type="ECO:0000313" key="1">
    <source>
        <dbReference type="EMBL" id="THJ75375.1"/>
    </source>
</evidence>
<sequence>MAADRTEGTPALRTPTPQEQTALGIAVEDLAWQWARRLGATAPRPFGHNTDAALDAGAAQATAQALRLIASTADTWSLIHATTAQGTWPAARPGTAPGEWTRAQVLAHLADAGMPIGADTWSAYVARAQAPAPARRIG</sequence>